<comment type="subcellular location">
    <subcellularLocation>
        <location evidence="1">Cell membrane</location>
        <topology evidence="1">Multi-pass membrane protein</topology>
    </subcellularLocation>
</comment>
<keyword evidence="4 10" id="KW-0808">Transferase</keyword>
<evidence type="ECO:0000256" key="4">
    <source>
        <dbReference type="ARBA" id="ARBA00022679"/>
    </source>
</evidence>
<gene>
    <name evidence="10" type="ORF">Premu_0811</name>
</gene>
<dbReference type="GO" id="GO:0005886">
    <property type="term" value="C:plasma membrane"/>
    <property type="evidence" value="ECO:0007669"/>
    <property type="project" value="UniProtKB-SubCell"/>
</dbReference>
<feature type="transmembrane region" description="Helical" evidence="8">
    <location>
        <begin position="375"/>
        <end position="396"/>
    </location>
</feature>
<feature type="transmembrane region" description="Helical" evidence="8">
    <location>
        <begin position="180"/>
        <end position="199"/>
    </location>
</feature>
<evidence type="ECO:0000313" key="11">
    <source>
        <dbReference type="Proteomes" id="UP000002772"/>
    </source>
</evidence>
<name>F8N6X3_9BACT</name>
<reference evidence="11" key="1">
    <citation type="journal article" date="2011" name="Stand. Genomic Sci.">
        <title>Non-contiguous finished genome sequence of the opportunistic oral pathogen Prevotella multisaccharivorax type strain (PPPA20).</title>
        <authorList>
            <person name="Pati A."/>
            <person name="Gronow S."/>
            <person name="Lu M."/>
            <person name="Lapidus A."/>
            <person name="Nolan M."/>
            <person name="Lucas S."/>
            <person name="Hammon N."/>
            <person name="Deshpande S."/>
            <person name="Cheng J.F."/>
            <person name="Tapia R."/>
            <person name="Han C."/>
            <person name="Goodwin L."/>
            <person name="Pitluck S."/>
            <person name="Liolios K."/>
            <person name="Pagani I."/>
            <person name="Mavromatis K."/>
            <person name="Mikhailova N."/>
            <person name="Huntemann M."/>
            <person name="Chen A."/>
            <person name="Palaniappan K."/>
            <person name="Land M."/>
            <person name="Hauser L."/>
            <person name="Detter J.C."/>
            <person name="Brambilla E.M."/>
            <person name="Rohde M."/>
            <person name="Goker M."/>
            <person name="Woyke T."/>
            <person name="Bristow J."/>
            <person name="Eisen J.A."/>
            <person name="Markowitz V."/>
            <person name="Hugenholtz P."/>
            <person name="Kyrpides N.C."/>
            <person name="Klenk H.P."/>
            <person name="Ivanova N."/>
        </authorList>
    </citation>
    <scope>NUCLEOTIDE SEQUENCE [LARGE SCALE GENOMIC DNA]</scope>
    <source>
        <strain evidence="11">DSM 17128</strain>
    </source>
</reference>
<dbReference type="PANTHER" id="PTHR33908:SF3">
    <property type="entry name" value="UNDECAPRENYL PHOSPHATE-ALPHA-4-AMINO-4-DEOXY-L-ARABINOSE ARABINOSYL TRANSFERASE"/>
    <property type="match status" value="1"/>
</dbReference>
<keyword evidence="11" id="KW-1185">Reference proteome</keyword>
<keyword evidence="6 8" id="KW-1133">Transmembrane helix</keyword>
<proteinExistence type="predicted"/>
<evidence type="ECO:0000256" key="1">
    <source>
        <dbReference type="ARBA" id="ARBA00004651"/>
    </source>
</evidence>
<feature type="transmembrane region" description="Helical" evidence="8">
    <location>
        <begin position="346"/>
        <end position="368"/>
    </location>
</feature>
<protein>
    <submittedName>
        <fullName evidence="10">Glycosyl transferase family 39</fullName>
    </submittedName>
</protein>
<keyword evidence="3" id="KW-0328">Glycosyltransferase</keyword>
<feature type="transmembrane region" description="Helical" evidence="8">
    <location>
        <begin position="91"/>
        <end position="107"/>
    </location>
</feature>
<keyword evidence="7 8" id="KW-0472">Membrane</keyword>
<feature type="domain" description="Glycosyltransferase RgtA/B/C/D-like" evidence="9">
    <location>
        <begin position="63"/>
        <end position="216"/>
    </location>
</feature>
<dbReference type="Pfam" id="PF13231">
    <property type="entry name" value="PMT_2"/>
    <property type="match status" value="1"/>
</dbReference>
<evidence type="ECO:0000256" key="6">
    <source>
        <dbReference type="ARBA" id="ARBA00022989"/>
    </source>
</evidence>
<feature type="transmembrane region" description="Helical" evidence="8">
    <location>
        <begin position="7"/>
        <end position="25"/>
    </location>
</feature>
<evidence type="ECO:0000313" key="10">
    <source>
        <dbReference type="EMBL" id="EGN56271.1"/>
    </source>
</evidence>
<dbReference type="Proteomes" id="UP000002772">
    <property type="component" value="Unassembled WGS sequence"/>
</dbReference>
<dbReference type="STRING" id="688246.Premu_0811"/>
<accession>F8N6X3</accession>
<keyword evidence="5 8" id="KW-0812">Transmembrane</keyword>
<feature type="transmembrane region" description="Helical" evidence="8">
    <location>
        <begin position="266"/>
        <end position="291"/>
    </location>
</feature>
<evidence type="ECO:0000256" key="7">
    <source>
        <dbReference type="ARBA" id="ARBA00023136"/>
    </source>
</evidence>
<feature type="transmembrane region" description="Helical" evidence="8">
    <location>
        <begin position="138"/>
        <end position="155"/>
    </location>
</feature>
<dbReference type="HOGENOM" id="CLU_482055_0_0_10"/>
<dbReference type="InterPro" id="IPR038731">
    <property type="entry name" value="RgtA/B/C-like"/>
</dbReference>
<evidence type="ECO:0000256" key="5">
    <source>
        <dbReference type="ARBA" id="ARBA00022692"/>
    </source>
</evidence>
<evidence type="ECO:0000256" key="8">
    <source>
        <dbReference type="SAM" id="Phobius"/>
    </source>
</evidence>
<dbReference type="AlphaFoldDB" id="F8N6X3"/>
<dbReference type="EMBL" id="GL945017">
    <property type="protein sequence ID" value="EGN56271.1"/>
    <property type="molecule type" value="Genomic_DNA"/>
</dbReference>
<feature type="transmembrane region" description="Helical" evidence="8">
    <location>
        <begin position="211"/>
        <end position="232"/>
    </location>
</feature>
<dbReference type="GO" id="GO:0009103">
    <property type="term" value="P:lipopolysaccharide biosynthetic process"/>
    <property type="evidence" value="ECO:0007669"/>
    <property type="project" value="UniProtKB-ARBA"/>
</dbReference>
<organism evidence="10 11">
    <name type="scientific">Hallella multisaccharivorax DSM 17128</name>
    <dbReference type="NCBI Taxonomy" id="688246"/>
    <lineage>
        <taxon>Bacteria</taxon>
        <taxon>Pseudomonadati</taxon>
        <taxon>Bacteroidota</taxon>
        <taxon>Bacteroidia</taxon>
        <taxon>Bacteroidales</taxon>
        <taxon>Prevotellaceae</taxon>
        <taxon>Hallella</taxon>
    </lineage>
</organism>
<dbReference type="eggNOG" id="COG1807">
    <property type="taxonomic scope" value="Bacteria"/>
</dbReference>
<evidence type="ECO:0000256" key="2">
    <source>
        <dbReference type="ARBA" id="ARBA00022475"/>
    </source>
</evidence>
<keyword evidence="2" id="KW-1003">Cell membrane</keyword>
<feature type="transmembrane region" description="Helical" evidence="8">
    <location>
        <begin position="431"/>
        <end position="449"/>
    </location>
</feature>
<feature type="transmembrane region" description="Helical" evidence="8">
    <location>
        <begin position="461"/>
        <end position="479"/>
    </location>
</feature>
<dbReference type="PANTHER" id="PTHR33908">
    <property type="entry name" value="MANNOSYLTRANSFERASE YKCB-RELATED"/>
    <property type="match status" value="1"/>
</dbReference>
<feature type="transmembrane region" description="Helical" evidence="8">
    <location>
        <begin position="322"/>
        <end position="340"/>
    </location>
</feature>
<dbReference type="InterPro" id="IPR050297">
    <property type="entry name" value="LipidA_mod_glycosyltrf_83"/>
</dbReference>
<dbReference type="GO" id="GO:0010041">
    <property type="term" value="P:response to iron(III) ion"/>
    <property type="evidence" value="ECO:0007669"/>
    <property type="project" value="TreeGrafter"/>
</dbReference>
<evidence type="ECO:0000259" key="9">
    <source>
        <dbReference type="Pfam" id="PF13231"/>
    </source>
</evidence>
<dbReference type="GO" id="GO:0016763">
    <property type="term" value="F:pentosyltransferase activity"/>
    <property type="evidence" value="ECO:0007669"/>
    <property type="project" value="TreeGrafter"/>
</dbReference>
<sequence length="593" mass="67500">MDKRYRFVFWSVVVVSAVVLLPFLGNTDFTTKGEPREAVVALSMLNQHNWILPVNNGFDIPYKPPFFQWCIAVFSMLAGHVSEFTSRLPSALALIIMLGAGAVFFAKRKGRDLSFLAAMLMLTAFEVHRAGTNCRVDMVLTMFVVCSLYAMYIWWEKGCRYLPWLAVLCMSGGTLTKGPVGIVLPCFVMFIFMLFMAWQQEKLGVAVVWRTVYKLFFSALLAVVLPALWYWAAYRQGGDQFLALVMDENVGRFLGKMKEVTHDNPWYYNLTMLFSGWLPWTLPMVVSLFFLPWKRYVGLLKAQADGLSLWSRMVAGLRKADAIQVFTWLSFLLILFFYCIPKSKRGVYLLPCYPFMAMLMMEYASWFVKHSLFPIRFYIGILSLTAVVLTAVLVVVRAGMVGDSLFHGKHAWENAQILHALSDGAMGFGDIVLSLLPLLAACLGLMVLLHRRVGFITSRPVLISTVMTLLVFMAFDGYYKPTAMNCKSLRPLALQVGRVAKDEPIYALTEISHPKVGDDALRFYGIDFYLGDRLRQFSVDRPKHGIVVVPAQKKALLSDSFCKNYLFTEQMRTPHRASTFKDTVYVYRFRLKE</sequence>
<dbReference type="RefSeq" id="WP_007573290.1">
    <property type="nucleotide sequence ID" value="NZ_BPTS01000001.1"/>
</dbReference>
<evidence type="ECO:0000256" key="3">
    <source>
        <dbReference type="ARBA" id="ARBA00022676"/>
    </source>
</evidence>